<gene>
    <name evidence="1" type="ORF">METZ01_LOCUS494853</name>
</gene>
<proteinExistence type="predicted"/>
<accession>A0A383DCI1</accession>
<name>A0A383DCI1_9ZZZZ</name>
<reference evidence="1" key="1">
    <citation type="submission" date="2018-05" db="EMBL/GenBank/DDBJ databases">
        <authorList>
            <person name="Lanie J.A."/>
            <person name="Ng W.-L."/>
            <person name="Kazmierczak K.M."/>
            <person name="Andrzejewski T.M."/>
            <person name="Davidsen T.M."/>
            <person name="Wayne K.J."/>
            <person name="Tettelin H."/>
            <person name="Glass J.I."/>
            <person name="Rusch D."/>
            <person name="Podicherti R."/>
            <person name="Tsui H.-C.T."/>
            <person name="Winkler M.E."/>
        </authorList>
    </citation>
    <scope>NUCLEOTIDE SEQUENCE</scope>
</reference>
<sequence>MATLKNKVSLQVKSQLPDFVQSENPNFIAFMKAYYEFMESAELQLTSLGSVDSVLLEAQPVGAAATYSNFVLLQDPSEYRAEINSVLLEDTSNGVFVNG</sequence>
<feature type="non-terminal residue" evidence="1">
    <location>
        <position position="99"/>
    </location>
</feature>
<dbReference type="EMBL" id="UINC01216031">
    <property type="protein sequence ID" value="SVE41999.1"/>
    <property type="molecule type" value="Genomic_DNA"/>
</dbReference>
<evidence type="ECO:0000313" key="1">
    <source>
        <dbReference type="EMBL" id="SVE41999.1"/>
    </source>
</evidence>
<organism evidence="1">
    <name type="scientific">marine metagenome</name>
    <dbReference type="NCBI Taxonomy" id="408172"/>
    <lineage>
        <taxon>unclassified sequences</taxon>
        <taxon>metagenomes</taxon>
        <taxon>ecological metagenomes</taxon>
    </lineage>
</organism>
<protein>
    <submittedName>
        <fullName evidence="1">Uncharacterized protein</fullName>
    </submittedName>
</protein>
<dbReference type="AlphaFoldDB" id="A0A383DCI1"/>